<dbReference type="FunFam" id="3.20.20.70:FF:000031">
    <property type="entry name" value="Glutamate synthase 1 [NADH]"/>
    <property type="match status" value="1"/>
</dbReference>
<evidence type="ECO:0000256" key="8">
    <source>
        <dbReference type="ARBA" id="ARBA00022630"/>
    </source>
</evidence>
<dbReference type="SUPFAM" id="SSF69336">
    <property type="entry name" value="Alpha subunit of glutamate synthase, C-terminal domain"/>
    <property type="match status" value="1"/>
</dbReference>
<dbReference type="Pfam" id="PF00310">
    <property type="entry name" value="GATase_2"/>
    <property type="match status" value="1"/>
</dbReference>
<dbReference type="InterPro" id="IPR036485">
    <property type="entry name" value="Glu_synth_asu_C_sf"/>
</dbReference>
<dbReference type="Gene3D" id="2.160.20.60">
    <property type="entry name" value="Glutamate synthase, alpha subunit, C-terminal domain"/>
    <property type="match status" value="1"/>
</dbReference>
<dbReference type="GO" id="GO:0051538">
    <property type="term" value="F:3 iron, 4 sulfur cluster binding"/>
    <property type="evidence" value="ECO:0007669"/>
    <property type="project" value="UniProtKB-KW"/>
</dbReference>
<keyword evidence="16" id="KW-0314">Glutamate biosynthesis</keyword>
<dbReference type="CDD" id="cd00713">
    <property type="entry name" value="GltS"/>
    <property type="match status" value="1"/>
</dbReference>
<evidence type="ECO:0000259" key="20">
    <source>
        <dbReference type="PROSITE" id="PS51278"/>
    </source>
</evidence>
<keyword evidence="12" id="KW-0315">Glutamine amidotransferase</keyword>
<accession>A0A1V9Z087</accession>
<comment type="cofactor">
    <cofactor evidence="1">
        <name>FMN</name>
        <dbReference type="ChEBI" id="CHEBI:58210"/>
    </cofactor>
</comment>
<evidence type="ECO:0000256" key="6">
    <source>
        <dbReference type="ARBA" id="ARBA00009716"/>
    </source>
</evidence>
<dbReference type="InterPro" id="IPR050711">
    <property type="entry name" value="ET-N_metabolism_enzyme"/>
</dbReference>
<evidence type="ECO:0000256" key="9">
    <source>
        <dbReference type="ARBA" id="ARBA00022643"/>
    </source>
</evidence>
<dbReference type="FunFam" id="2.160.20.60:FF:000001">
    <property type="entry name" value="Glutamate synthase, large subunit"/>
    <property type="match status" value="1"/>
</dbReference>
<proteinExistence type="inferred from homology"/>
<evidence type="ECO:0000256" key="7">
    <source>
        <dbReference type="ARBA" id="ARBA00022605"/>
    </source>
</evidence>
<keyword evidence="22" id="KW-1185">Reference proteome</keyword>
<evidence type="ECO:0000256" key="12">
    <source>
        <dbReference type="ARBA" id="ARBA00022962"/>
    </source>
</evidence>
<keyword evidence="10" id="KW-0479">Metal-binding</keyword>
<dbReference type="PANTHER" id="PTHR11938">
    <property type="entry name" value="FAD NADPH DEHYDROGENASE/OXIDOREDUCTASE"/>
    <property type="match status" value="1"/>
</dbReference>
<evidence type="ECO:0000256" key="11">
    <source>
        <dbReference type="ARBA" id="ARBA00022827"/>
    </source>
</evidence>
<comment type="similarity">
    <text evidence="6">Belongs to the glutamate synthase family.</text>
</comment>
<evidence type="ECO:0000256" key="2">
    <source>
        <dbReference type="ARBA" id="ARBA00001927"/>
    </source>
</evidence>
<dbReference type="InterPro" id="IPR029055">
    <property type="entry name" value="Ntn_hydrolases_N"/>
</dbReference>
<keyword evidence="17" id="KW-0003">3Fe-4S</keyword>
<dbReference type="Pfam" id="PF01493">
    <property type="entry name" value="GXGXG"/>
    <property type="match status" value="1"/>
</dbReference>
<evidence type="ECO:0000256" key="13">
    <source>
        <dbReference type="ARBA" id="ARBA00023002"/>
    </source>
</evidence>
<dbReference type="GO" id="GO:0016041">
    <property type="term" value="F:glutamate synthase (ferredoxin) activity"/>
    <property type="evidence" value="ECO:0007669"/>
    <property type="project" value="UniProtKB-EC"/>
</dbReference>
<comment type="cofactor">
    <cofactor evidence="3">
        <name>FAD</name>
        <dbReference type="ChEBI" id="CHEBI:57692"/>
    </cofactor>
</comment>
<evidence type="ECO:0000256" key="3">
    <source>
        <dbReference type="ARBA" id="ARBA00001974"/>
    </source>
</evidence>
<dbReference type="OrthoDB" id="4327079at2759"/>
<gene>
    <name evidence="21" type="ORF">THRCLA_08999</name>
</gene>
<keyword evidence="9" id="KW-0288">FMN</keyword>
<reference evidence="21 22" key="1">
    <citation type="journal article" date="2014" name="Genome Biol. Evol.">
        <title>The secreted proteins of Achlya hypogyna and Thraustotheca clavata identify the ancestral oomycete secretome and reveal gene acquisitions by horizontal gene transfer.</title>
        <authorList>
            <person name="Misner I."/>
            <person name="Blouin N."/>
            <person name="Leonard G."/>
            <person name="Richards T.A."/>
            <person name="Lane C.E."/>
        </authorList>
    </citation>
    <scope>NUCLEOTIDE SEQUENCE [LARGE SCALE GENOMIC DNA]</scope>
    <source>
        <strain evidence="21 22">ATCC 34112</strain>
    </source>
</reference>
<dbReference type="InterPro" id="IPR013785">
    <property type="entry name" value="Aldolase_TIM"/>
</dbReference>
<feature type="domain" description="Glutamine amidotransferase type-2" evidence="20">
    <location>
        <begin position="36"/>
        <end position="282"/>
    </location>
</feature>
<dbReference type="InterPro" id="IPR017932">
    <property type="entry name" value="GATase_2_dom"/>
</dbReference>
<keyword evidence="13" id="KW-0560">Oxidoreductase</keyword>
<dbReference type="Gene3D" id="3.60.20.10">
    <property type="entry name" value="Glutamine Phosphoribosylpyrophosphate, subunit 1, domain 1"/>
    <property type="match status" value="1"/>
</dbReference>
<dbReference type="CDD" id="cd00982">
    <property type="entry name" value="gltB_C"/>
    <property type="match status" value="1"/>
</dbReference>
<comment type="pathway">
    <text evidence="18">Amino-acid biosynthesis; L-glutamate biosynthesis via GLT pathway; L-glutamate from 2-oxoglutarate and L-glutamine (ferredoxin route): step 1/1.</text>
</comment>
<dbReference type="InterPro" id="IPR002932">
    <property type="entry name" value="Glu_synthdom"/>
</dbReference>
<evidence type="ECO:0000256" key="16">
    <source>
        <dbReference type="ARBA" id="ARBA00023164"/>
    </source>
</evidence>
<sequence length="1386" mass="150611">MLGESSKASEPHTEQVLVIPPHHMSTEEFEKELLRLRVVGTKRNEASEMYICSLSNQTITYKGQLTPAQLLPYYDDLQTEDFTSHVAMVHSRFSTNTFPSWDRAQPNRVMCHNGEINTLRGNKNWMFARGSKAQNKYFGQATSSLLPVCSDNMSDSGNFDSALELLSKASTCERTLPETMMMMIPEAWQNNKAISPEKKAMYQYNSCLMEPWDGPAMIAFCDGKSVGASLDRNGLRPSRYYVTKDGHVALSSEVGVLEGLSESEIVSKHRLEPGKMFYVDFNEGRIISDEEIKKKVSTSRPFAKWVEENMVTLPSLPTKDSFKPIRVSKDVTNRLNMFGFTTETMEMLLVPMGLHHKEPLGSMGNDAPLAVLSEHPKSPSEYFKQLFAQVTNPPIDPIREELVMSLQCPVGPEENILDATPGHASRLIVEHPVLTLEDVHKLKTTTNPKWAATTLDATFPVNSGPAGLQEALDRLCEDATTAVAQGKSVLLFSDLRAGEGRLPVPSLLVVGAVHQHLLQTQQRTSVALFVEAGDAKEVHDFATLLGFGADGVCPYMAYEALAHMKEDGLLKAYAKREISNEELQLNYQTAIGKGLLKVMSKMGISTLQSYKGAQVFEAVGLGQDVITRCFKGTTSRLQGSDMAILYRDIAKLHHIAYPDQPKETNLIRNPGMYHARETGEVHFNSPQAIVALQTAARQNSREAYNEYRDATVAASRKVTLRGLLDFSTVPEDERPSLSEMEPISEIVKRFNTGAMSLGSISQETHEALAVAMNQLGGRSNTGEGGEDPNRYALENGKANRKRSAIKQVASGRFGVTMDYLTNADQLQIKMAQGAKPGEGGELPGHKVSDYIAARRHTTPGVGLISPPPHHDIYSIEDLAQLIHDLKNANPVAEISVKLVSEVGVGVVAAGVAKAKAEHITISGHDGGTGASSWTGVKHGGLPWELGLAEAQQTLVLNNLRSRVKLQTDGQLKTGRDVVIAALLGAEEYGFATAPLIALGCIMMRKCHLNTCPVGVATQDPELRKKFAGTPEHVVNFLWLLAEEVQEIVQSLGAKSLDEVIGRADLLHVDQSALHDKTALLDFAPLLVNAQALNPSSDIRYNPAHQQDHGLETILDKKLLDACKDAIEFENPVEVDMGISNVNRTVGTMLSHKITAKYGAKGLPKDTIALNLTGHAGQSLAFGLAPGIRLSVKGDANDYVGKALSGGTVVVSPSEEALHGQTIVGNAVLYGGTSGSAFFAGRAGERFAVRNSGVDAVVEGVGDHGCEYMTGGHVVVLGSTGRNFGAGMSGGIAYIYDPNNDFAPKCNTSMVNLESMELEDEARVHDLIAQHASYTESPTAKAILANWEGTKHAFVRVMPEDYKRVLEASHPTEQVHVDSSVESKITL</sequence>
<comment type="pathway">
    <text evidence="4">Energy metabolism; nitrogen metabolism.</text>
</comment>
<organism evidence="21 22">
    <name type="scientific">Thraustotheca clavata</name>
    <dbReference type="NCBI Taxonomy" id="74557"/>
    <lineage>
        <taxon>Eukaryota</taxon>
        <taxon>Sar</taxon>
        <taxon>Stramenopiles</taxon>
        <taxon>Oomycota</taxon>
        <taxon>Saprolegniomycetes</taxon>
        <taxon>Saprolegniales</taxon>
        <taxon>Achlyaceae</taxon>
        <taxon>Thraustotheca</taxon>
    </lineage>
</organism>
<dbReference type="GO" id="GO:0016040">
    <property type="term" value="F:glutamate synthase (NADH) activity"/>
    <property type="evidence" value="ECO:0007669"/>
    <property type="project" value="TreeGrafter"/>
</dbReference>
<comment type="pathway">
    <text evidence="5">Nitrogen metabolism.</text>
</comment>
<dbReference type="Pfam" id="PF01645">
    <property type="entry name" value="Glu_synthase"/>
    <property type="match status" value="1"/>
</dbReference>
<evidence type="ECO:0000256" key="19">
    <source>
        <dbReference type="ARBA" id="ARBA00039085"/>
    </source>
</evidence>
<keyword evidence="8" id="KW-0285">Flavoprotein</keyword>
<evidence type="ECO:0000256" key="1">
    <source>
        <dbReference type="ARBA" id="ARBA00001917"/>
    </source>
</evidence>
<dbReference type="PROSITE" id="PS51278">
    <property type="entry name" value="GATASE_TYPE_2"/>
    <property type="match status" value="1"/>
</dbReference>
<dbReference type="NCBIfam" id="NF008730">
    <property type="entry name" value="PRK11750.1"/>
    <property type="match status" value="1"/>
</dbReference>
<keyword evidence="11" id="KW-0274">FAD</keyword>
<keyword evidence="14" id="KW-0408">Iron</keyword>
<keyword evidence="15" id="KW-0411">Iron-sulfur</keyword>
<dbReference type="Proteomes" id="UP000243217">
    <property type="component" value="Unassembled WGS sequence"/>
</dbReference>
<evidence type="ECO:0000256" key="4">
    <source>
        <dbReference type="ARBA" id="ARBA00004802"/>
    </source>
</evidence>
<dbReference type="Pfam" id="PF04898">
    <property type="entry name" value="Glu_syn_central"/>
    <property type="match status" value="1"/>
</dbReference>
<dbReference type="PANTHER" id="PTHR11938:SF133">
    <property type="entry name" value="GLUTAMATE SYNTHASE (NADH)"/>
    <property type="match status" value="1"/>
</dbReference>
<dbReference type="InterPro" id="IPR002489">
    <property type="entry name" value="Glu_synth_asu_C"/>
</dbReference>
<comment type="caution">
    <text evidence="21">The sequence shown here is derived from an EMBL/GenBank/DDBJ whole genome shotgun (WGS) entry which is preliminary data.</text>
</comment>
<evidence type="ECO:0000313" key="21">
    <source>
        <dbReference type="EMBL" id="OQR91436.1"/>
    </source>
</evidence>
<evidence type="ECO:0000256" key="5">
    <source>
        <dbReference type="ARBA" id="ARBA00004909"/>
    </source>
</evidence>
<evidence type="ECO:0000256" key="14">
    <source>
        <dbReference type="ARBA" id="ARBA00023004"/>
    </source>
</evidence>
<dbReference type="UniPathway" id="UPA00045"/>
<dbReference type="SUPFAM" id="SSF56235">
    <property type="entry name" value="N-terminal nucleophile aminohydrolases (Ntn hydrolases)"/>
    <property type="match status" value="1"/>
</dbReference>
<dbReference type="GO" id="GO:0019676">
    <property type="term" value="P:ammonia assimilation cycle"/>
    <property type="evidence" value="ECO:0007669"/>
    <property type="project" value="TreeGrafter"/>
</dbReference>
<dbReference type="GO" id="GO:0046872">
    <property type="term" value="F:metal ion binding"/>
    <property type="evidence" value="ECO:0007669"/>
    <property type="project" value="UniProtKB-KW"/>
</dbReference>
<comment type="cofactor">
    <cofactor evidence="2">
        <name>[3Fe-4S] cluster</name>
        <dbReference type="ChEBI" id="CHEBI:21137"/>
    </cofactor>
</comment>
<dbReference type="STRING" id="74557.A0A1V9Z087"/>
<evidence type="ECO:0000313" key="22">
    <source>
        <dbReference type="Proteomes" id="UP000243217"/>
    </source>
</evidence>
<dbReference type="GO" id="GO:0006537">
    <property type="term" value="P:glutamate biosynthetic process"/>
    <property type="evidence" value="ECO:0007669"/>
    <property type="project" value="UniProtKB-KW"/>
</dbReference>
<dbReference type="EC" id="1.4.7.1" evidence="19"/>
<dbReference type="SUPFAM" id="SSF51395">
    <property type="entry name" value="FMN-linked oxidoreductases"/>
    <property type="match status" value="1"/>
</dbReference>
<dbReference type="FunFam" id="3.20.20.70:FF:000061">
    <property type="entry name" value="Glutamate synthase large subunit"/>
    <property type="match status" value="1"/>
</dbReference>
<dbReference type="Gene3D" id="3.20.20.70">
    <property type="entry name" value="Aldolase class I"/>
    <property type="match status" value="2"/>
</dbReference>
<dbReference type="EMBL" id="JNBS01002426">
    <property type="protein sequence ID" value="OQR91436.1"/>
    <property type="molecule type" value="Genomic_DNA"/>
</dbReference>
<evidence type="ECO:0000256" key="15">
    <source>
        <dbReference type="ARBA" id="ARBA00023014"/>
    </source>
</evidence>
<dbReference type="InterPro" id="IPR006982">
    <property type="entry name" value="Glu_synth_centr_N"/>
</dbReference>
<evidence type="ECO:0000256" key="18">
    <source>
        <dbReference type="ARBA" id="ARBA00037928"/>
    </source>
</evidence>
<name>A0A1V9Z087_9STRA</name>
<protein>
    <recommendedName>
        <fullName evidence="19">glutamate synthase (ferredoxin)</fullName>
        <ecNumber evidence="19">1.4.7.1</ecNumber>
    </recommendedName>
</protein>
<dbReference type="CDD" id="cd02808">
    <property type="entry name" value="GltS_FMN"/>
    <property type="match status" value="1"/>
</dbReference>
<evidence type="ECO:0000256" key="17">
    <source>
        <dbReference type="ARBA" id="ARBA00023291"/>
    </source>
</evidence>
<evidence type="ECO:0000256" key="10">
    <source>
        <dbReference type="ARBA" id="ARBA00022723"/>
    </source>
</evidence>
<keyword evidence="7" id="KW-0028">Amino-acid biosynthesis</keyword>